<feature type="compositionally biased region" description="Basic and acidic residues" evidence="1">
    <location>
        <begin position="98"/>
        <end position="118"/>
    </location>
</feature>
<feature type="region of interest" description="Disordered" evidence="1">
    <location>
        <begin position="317"/>
        <end position="588"/>
    </location>
</feature>
<feature type="compositionally biased region" description="Low complexity" evidence="1">
    <location>
        <begin position="129"/>
        <end position="139"/>
    </location>
</feature>
<feature type="region of interest" description="Disordered" evidence="1">
    <location>
        <begin position="760"/>
        <end position="793"/>
    </location>
</feature>
<reference evidence="2 3" key="1">
    <citation type="submission" date="2014-02" db="EMBL/GenBank/DDBJ databases">
        <authorList>
            <person name="Sibley D."/>
            <person name="Venepally P."/>
            <person name="Karamycheva S."/>
            <person name="Hadjithomas M."/>
            <person name="Khan A."/>
            <person name="Brunk B."/>
            <person name="Roos D."/>
            <person name="Caler E."/>
            <person name="Lorenzi H."/>
        </authorList>
    </citation>
    <scope>NUCLEOTIDE SEQUENCE [LARGE SCALE GENOMIC DNA]</scope>
    <source>
        <strain evidence="2 3">GAB2-2007-GAL-DOM2</strain>
    </source>
</reference>
<feature type="compositionally biased region" description="Basic and acidic residues" evidence="1">
    <location>
        <begin position="183"/>
        <end position="192"/>
    </location>
</feature>
<dbReference type="OrthoDB" id="334004at2759"/>
<feature type="compositionally biased region" description="Low complexity" evidence="1">
    <location>
        <begin position="395"/>
        <end position="467"/>
    </location>
</feature>
<feature type="compositionally biased region" description="Low complexity" evidence="1">
    <location>
        <begin position="150"/>
        <end position="161"/>
    </location>
</feature>
<proteinExistence type="predicted"/>
<feature type="compositionally biased region" description="Low complexity" evidence="1">
    <location>
        <begin position="770"/>
        <end position="793"/>
    </location>
</feature>
<feature type="compositionally biased region" description="Basic and acidic residues" evidence="1">
    <location>
        <begin position="831"/>
        <end position="848"/>
    </location>
</feature>
<feature type="compositionally biased region" description="Basic and acidic residues" evidence="1">
    <location>
        <begin position="251"/>
        <end position="285"/>
    </location>
</feature>
<feature type="compositionally biased region" description="Acidic residues" evidence="1">
    <location>
        <begin position="494"/>
        <end position="510"/>
    </location>
</feature>
<feature type="region of interest" description="Disordered" evidence="1">
    <location>
        <begin position="815"/>
        <end position="853"/>
    </location>
</feature>
<feature type="compositionally biased region" description="Basic and acidic residues" evidence="1">
    <location>
        <begin position="337"/>
        <end position="351"/>
    </location>
</feature>
<organism evidence="2 3">
    <name type="scientific">Toxoplasma gondii GAB2-2007-GAL-DOM2</name>
    <dbReference type="NCBI Taxonomy" id="1130820"/>
    <lineage>
        <taxon>Eukaryota</taxon>
        <taxon>Sar</taxon>
        <taxon>Alveolata</taxon>
        <taxon>Apicomplexa</taxon>
        <taxon>Conoidasida</taxon>
        <taxon>Coccidia</taxon>
        <taxon>Eucoccidiorida</taxon>
        <taxon>Eimeriorina</taxon>
        <taxon>Sarcocystidae</taxon>
        <taxon>Toxoplasma</taxon>
    </lineage>
</organism>
<protein>
    <submittedName>
        <fullName evidence="2">Uncharacterized protein</fullName>
    </submittedName>
</protein>
<dbReference type="Proteomes" id="UP000028837">
    <property type="component" value="Unassembled WGS sequence"/>
</dbReference>
<feature type="compositionally biased region" description="Acidic residues" evidence="1">
    <location>
        <begin position="323"/>
        <end position="336"/>
    </location>
</feature>
<evidence type="ECO:0000256" key="1">
    <source>
        <dbReference type="SAM" id="MobiDB-lite"/>
    </source>
</evidence>
<comment type="caution">
    <text evidence="2">The sequence shown here is derived from an EMBL/GenBank/DDBJ whole genome shotgun (WGS) entry which is preliminary data.</text>
</comment>
<feature type="compositionally biased region" description="Low complexity" evidence="1">
    <location>
        <begin position="659"/>
        <end position="678"/>
    </location>
</feature>
<sequence>MRGSQLCSASPLEDEALLLSDDVCLLRPSRPLMLRSRENSQNADSQGAYLQNFSQSQWTLDSTAHGSYAFWSQTGPRDGRLDSQFADSPGDGVYGHRVWPERTNAKRRKEELTHDEKPGFSPQEEQENSSTSFPASSISTENEVGGLSACRRSSCPSSPSCLGVPGGGDGRALASAKSSSDFSTHETARDEEPSASSPPAERRSPPFSRAGITGAGPAAAAPASALPASVHSRFAVSRHQASPPLRVVCRGHGEEETVQGERRGNAAQTGDRDRGRMRRAGEARKGTGKPCVRRKVRERDSQTGVILQHFQGLGFSQIVHSEDEMEEEESELEGSQEDLREEAAEATKESDVNPAAEIARNDEKTGQEDSDSEGVLPVEVSPSRQPCERRRLSMPASASVASTPRPASSSPRLSCTAASAASSPSASTPSSPQSASFRSPSFAHSHSSSRAPLSATCCAAASAPVSSAERDSKRNKMHTMHASWQTDGDAACDREEDDDAETEKAEEEEDTLGKAESPERTAVARTLRRGLSSASPRLLSSGSSPSSSVLPSYAACSSSLSLSSSSDVGVSGASPSAYPAGPSLGHPWEAVRSCHPPWMSGRDSDDLDDLLNVEVDACGVDTPSDSAFLSNVSSAPALEPQAAASLPSSSREHLEFPHSSTSLSSRSRCSSSSSTSSSPLMCLSFPELQQRPGVEGRDLAALSRENEAAAFSETEQDPRLAGDLPVSRDLLTWLPPRLPKTPLTPIKRQTLTQSTFTAASVSPSPSFYHPSCTPSSSSSYSSSTPASSSSHSRTSFLNFSALPSSACASSVCRAAPSSSRSGACPARGSHLPRDAGHRREETQPKENEQAVVSSPICRKDALLV</sequence>
<dbReference type="AlphaFoldDB" id="A0A086JZA3"/>
<dbReference type="EMBL" id="AHZU02001010">
    <property type="protein sequence ID" value="KFG37471.1"/>
    <property type="molecule type" value="Genomic_DNA"/>
</dbReference>
<feature type="compositionally biased region" description="Low complexity" evidence="1">
    <location>
        <begin position="194"/>
        <end position="228"/>
    </location>
</feature>
<dbReference type="VEuPathDB" id="ToxoDB:TGDOM2_313445"/>
<feature type="region of interest" description="Disordered" evidence="1">
    <location>
        <begin position="639"/>
        <end position="722"/>
    </location>
</feature>
<evidence type="ECO:0000313" key="3">
    <source>
        <dbReference type="Proteomes" id="UP000028837"/>
    </source>
</evidence>
<feature type="compositionally biased region" description="Low complexity" evidence="1">
    <location>
        <begin position="529"/>
        <end position="577"/>
    </location>
</feature>
<accession>A0A086JZA3</accession>
<feature type="region of interest" description="Disordered" evidence="1">
    <location>
        <begin position="76"/>
        <end position="305"/>
    </location>
</feature>
<gene>
    <name evidence="2" type="ORF">TGDOM2_313445</name>
</gene>
<evidence type="ECO:0000313" key="2">
    <source>
        <dbReference type="EMBL" id="KFG37471.1"/>
    </source>
</evidence>
<name>A0A086JZA3_TOXGO</name>